<dbReference type="PANTHER" id="PTHR34297">
    <property type="entry name" value="HYPOTHETICAL CYTOSOLIC PROTEIN-RELATED"/>
    <property type="match status" value="1"/>
</dbReference>
<sequence length="242" mass="24819">MTDVAAEAPAQTDEAAAQDAKPAAESGTPAAEAKPSADQPAAETGDSDGVRARAAGFANDLADKASDAMDKAGEAVEATKDAASRAVTRMRNSATLSASRGHTTIANEVVEKIAGIAAREVPGVYDLGGDVARIFSAVKDRLHLGEENAAQGISVRLEGKQAEIEVVIVIEFGFQVYSVTEKVREKVVSSVESMLGLEVTAVNVNVDDVHIDNDSAPGNDAERAVGYSAETTAIVVGAPAEG</sequence>
<evidence type="ECO:0000313" key="3">
    <source>
        <dbReference type="EMBL" id="GAA5182318.1"/>
    </source>
</evidence>
<comment type="caution">
    <text evidence="3">The sequence shown here is derived from an EMBL/GenBank/DDBJ whole genome shotgun (WGS) entry which is preliminary data.</text>
</comment>
<reference evidence="4" key="1">
    <citation type="journal article" date="2019" name="Int. J. Syst. Evol. Microbiol.">
        <title>The Global Catalogue of Microorganisms (GCM) 10K type strain sequencing project: providing services to taxonomists for standard genome sequencing and annotation.</title>
        <authorList>
            <consortium name="The Broad Institute Genomics Platform"/>
            <consortium name="The Broad Institute Genome Sequencing Center for Infectious Disease"/>
            <person name="Wu L."/>
            <person name="Ma J."/>
        </authorList>
    </citation>
    <scope>NUCLEOTIDE SEQUENCE [LARGE SCALE GENOMIC DNA]</scope>
    <source>
        <strain evidence="4">JCM 18304</strain>
    </source>
</reference>
<name>A0ABP9RQH3_9ACTN</name>
<evidence type="ECO:0008006" key="5">
    <source>
        <dbReference type="Google" id="ProtNLM"/>
    </source>
</evidence>
<dbReference type="Proteomes" id="UP001501570">
    <property type="component" value="Unassembled WGS sequence"/>
</dbReference>
<comment type="similarity">
    <text evidence="1">Belongs to the asp23 family.</text>
</comment>
<feature type="region of interest" description="Disordered" evidence="2">
    <location>
        <begin position="1"/>
        <end position="51"/>
    </location>
</feature>
<evidence type="ECO:0000256" key="2">
    <source>
        <dbReference type="SAM" id="MobiDB-lite"/>
    </source>
</evidence>
<feature type="compositionally biased region" description="Low complexity" evidence="2">
    <location>
        <begin position="1"/>
        <end position="24"/>
    </location>
</feature>
<evidence type="ECO:0000256" key="1">
    <source>
        <dbReference type="ARBA" id="ARBA00005721"/>
    </source>
</evidence>
<dbReference type="RefSeq" id="WP_345628015.1">
    <property type="nucleotide sequence ID" value="NZ_BAABJQ010000004.1"/>
</dbReference>
<gene>
    <name evidence="3" type="ORF">GCM10023322_19060</name>
</gene>
<protein>
    <recommendedName>
        <fullName evidence="5">Asp23/Gls24 family envelope stress response protein</fullName>
    </recommendedName>
</protein>
<evidence type="ECO:0000313" key="4">
    <source>
        <dbReference type="Proteomes" id="UP001501570"/>
    </source>
</evidence>
<accession>A0ABP9RQH3</accession>
<dbReference type="EMBL" id="BAABJQ010000004">
    <property type="protein sequence ID" value="GAA5182318.1"/>
    <property type="molecule type" value="Genomic_DNA"/>
</dbReference>
<keyword evidence="4" id="KW-1185">Reference proteome</keyword>
<dbReference type="InterPro" id="IPR005531">
    <property type="entry name" value="Asp23"/>
</dbReference>
<proteinExistence type="inferred from homology"/>
<dbReference type="Pfam" id="PF03780">
    <property type="entry name" value="Asp23"/>
    <property type="match status" value="1"/>
</dbReference>
<dbReference type="PANTHER" id="PTHR34297:SF3">
    <property type="entry name" value="ALKALINE SHOCK PROTEIN 23"/>
    <property type="match status" value="1"/>
</dbReference>
<organism evidence="3 4">
    <name type="scientific">Rugosimonospora acidiphila</name>
    <dbReference type="NCBI Taxonomy" id="556531"/>
    <lineage>
        <taxon>Bacteria</taxon>
        <taxon>Bacillati</taxon>
        <taxon>Actinomycetota</taxon>
        <taxon>Actinomycetes</taxon>
        <taxon>Micromonosporales</taxon>
        <taxon>Micromonosporaceae</taxon>
        <taxon>Rugosimonospora</taxon>
    </lineage>
</organism>